<accession>A0A0D0CXZ6</accession>
<dbReference type="HOGENOM" id="CLU_022091_0_0_1"/>
<protein>
    <submittedName>
        <fullName evidence="1">Uncharacterized protein</fullName>
    </submittedName>
</protein>
<keyword evidence="2" id="KW-1185">Reference proteome</keyword>
<proteinExistence type="predicted"/>
<dbReference type="Proteomes" id="UP000054538">
    <property type="component" value="Unassembled WGS sequence"/>
</dbReference>
<dbReference type="AlphaFoldDB" id="A0A0D0CXZ6"/>
<evidence type="ECO:0000313" key="2">
    <source>
        <dbReference type="Proteomes" id="UP000054538"/>
    </source>
</evidence>
<sequence length="566" mass="63613">MSTREFVEAEQRIRTLTTILERMKWQSPPTSEHKAVPPFLQYLATLLTCGDKHDKDAAKVVAVTGSFLPSGRVQTLVVAQNPFKSSPVSELSVQMVHKADDPFLDVADVGSNVTSLQDHITDLWTALASYNPEARDVKDKFTSLALFVVARSFRKLRSRFLEDKRLFGGQRLFEKIEEWQPNRPELEPRWIVVPSWLDNLLAESPKIEKQELDLNGRAVVQWKLSDETKTEWAMILASMLRQLDGAIQKIMYARQKKTTQNILTEEERSAITELHTWCHYLYHFVHWKEGVVKILLTKTSLADTLSTSMQITTTGDETEELTDLRREPNEAAGAQVLRYLRAVVAWHAALDKLCAMPFIKQVVEDLVIGVVEVPPCNTTILPWEAISREHHHRFSGEAEDDTAIEGVLAQYYPSEFTGTIHAEATLMGLLTYAHNNQHCNYGGEIQNVALLEQILAPANKAIAAGKKCCWCCARLATHLGRHLDTDFKLLGTHGILFGWSPPTVGVDVAVLRNLETDLWTELHNALSEAVPLTLSRQSSASSADAVNPDTLLPAKMPMWSQSKYTL</sequence>
<name>A0A0D0CXZ6_9AGAM</name>
<dbReference type="EMBL" id="KN827690">
    <property type="protein sequence ID" value="KIK76071.1"/>
    <property type="molecule type" value="Genomic_DNA"/>
</dbReference>
<reference evidence="2" key="2">
    <citation type="submission" date="2015-01" db="EMBL/GenBank/DDBJ databases">
        <title>Evolutionary Origins and Diversification of the Mycorrhizal Mutualists.</title>
        <authorList>
            <consortium name="DOE Joint Genome Institute"/>
            <consortium name="Mycorrhizal Genomics Consortium"/>
            <person name="Kohler A."/>
            <person name="Kuo A."/>
            <person name="Nagy L.G."/>
            <person name="Floudas D."/>
            <person name="Copeland A."/>
            <person name="Barry K.W."/>
            <person name="Cichocki N."/>
            <person name="Veneault-Fourrey C."/>
            <person name="LaButti K."/>
            <person name="Lindquist E.A."/>
            <person name="Lipzen A."/>
            <person name="Lundell T."/>
            <person name="Morin E."/>
            <person name="Murat C."/>
            <person name="Riley R."/>
            <person name="Ohm R."/>
            <person name="Sun H."/>
            <person name="Tunlid A."/>
            <person name="Henrissat B."/>
            <person name="Grigoriev I.V."/>
            <person name="Hibbett D.S."/>
            <person name="Martin F."/>
        </authorList>
    </citation>
    <scope>NUCLEOTIDE SEQUENCE [LARGE SCALE GENOMIC DNA]</scope>
    <source>
        <strain evidence="2">Ve08.2h10</strain>
    </source>
</reference>
<dbReference type="OrthoDB" id="2626367at2759"/>
<reference evidence="1 2" key="1">
    <citation type="submission" date="2014-04" db="EMBL/GenBank/DDBJ databases">
        <authorList>
            <consortium name="DOE Joint Genome Institute"/>
            <person name="Kuo A."/>
            <person name="Kohler A."/>
            <person name="Jargeat P."/>
            <person name="Nagy L.G."/>
            <person name="Floudas D."/>
            <person name="Copeland A."/>
            <person name="Barry K.W."/>
            <person name="Cichocki N."/>
            <person name="Veneault-Fourrey C."/>
            <person name="LaButti K."/>
            <person name="Lindquist E.A."/>
            <person name="Lipzen A."/>
            <person name="Lundell T."/>
            <person name="Morin E."/>
            <person name="Murat C."/>
            <person name="Sun H."/>
            <person name="Tunlid A."/>
            <person name="Henrissat B."/>
            <person name="Grigoriev I.V."/>
            <person name="Hibbett D.S."/>
            <person name="Martin F."/>
            <person name="Nordberg H.P."/>
            <person name="Cantor M.N."/>
            <person name="Hua S.X."/>
        </authorList>
    </citation>
    <scope>NUCLEOTIDE SEQUENCE [LARGE SCALE GENOMIC DNA]</scope>
    <source>
        <strain evidence="1 2">Ve08.2h10</strain>
    </source>
</reference>
<gene>
    <name evidence="1" type="ORF">PAXRUDRAFT_835459</name>
</gene>
<dbReference type="InParanoid" id="A0A0D0CXZ6"/>
<evidence type="ECO:0000313" key="1">
    <source>
        <dbReference type="EMBL" id="KIK76071.1"/>
    </source>
</evidence>
<organism evidence="1 2">
    <name type="scientific">Paxillus rubicundulus Ve08.2h10</name>
    <dbReference type="NCBI Taxonomy" id="930991"/>
    <lineage>
        <taxon>Eukaryota</taxon>
        <taxon>Fungi</taxon>
        <taxon>Dikarya</taxon>
        <taxon>Basidiomycota</taxon>
        <taxon>Agaricomycotina</taxon>
        <taxon>Agaricomycetes</taxon>
        <taxon>Agaricomycetidae</taxon>
        <taxon>Boletales</taxon>
        <taxon>Paxilineae</taxon>
        <taxon>Paxillaceae</taxon>
        <taxon>Paxillus</taxon>
    </lineage>
</organism>